<comment type="subcellular location">
    <subcellularLocation>
        <location evidence="3 11">Cytoplasm</location>
    </subcellularLocation>
</comment>
<dbReference type="GO" id="GO:0006168">
    <property type="term" value="P:adenine salvage"/>
    <property type="evidence" value="ECO:0007669"/>
    <property type="project" value="InterPro"/>
</dbReference>
<sequence length="177" mass="19420">MAAYDFNDKIVSIPDYPQPGVIFKDITTLLRDAEGFQRAVDELSNHFINQGITKVVGAEARGFIIAAPVAYKLNAGLVPMRKPGKLPREVYSQEYGLEYGSDELQVHTDAITKDDRVLLVDDLIATGGTAVAQAKLLSKFGATLVGMAFLMELDYLNPRKVVREATDCDIFSLVHVS</sequence>
<evidence type="ECO:0000256" key="11">
    <source>
        <dbReference type="HAMAP-Rule" id="MF_00004"/>
    </source>
</evidence>
<dbReference type="EMBL" id="FOEC01000001">
    <property type="protein sequence ID" value="SEO45860.1"/>
    <property type="molecule type" value="Genomic_DNA"/>
</dbReference>
<dbReference type="FunFam" id="3.40.50.2020:FF:000021">
    <property type="entry name" value="Adenine phosphoribosyltransferase"/>
    <property type="match status" value="1"/>
</dbReference>
<evidence type="ECO:0000313" key="14">
    <source>
        <dbReference type="Proteomes" id="UP000182975"/>
    </source>
</evidence>
<evidence type="ECO:0000256" key="9">
    <source>
        <dbReference type="ARBA" id="ARBA00022679"/>
    </source>
</evidence>
<dbReference type="SUPFAM" id="SSF53271">
    <property type="entry name" value="PRTase-like"/>
    <property type="match status" value="1"/>
</dbReference>
<dbReference type="InterPro" id="IPR050054">
    <property type="entry name" value="UPRTase/APRTase"/>
</dbReference>
<dbReference type="RefSeq" id="WP_066660123.1">
    <property type="nucleotide sequence ID" value="NZ_CP011402.1"/>
</dbReference>
<dbReference type="InterPro" id="IPR029057">
    <property type="entry name" value="PRTase-like"/>
</dbReference>
<comment type="subunit">
    <text evidence="11">Homodimer.</text>
</comment>
<evidence type="ECO:0000256" key="4">
    <source>
        <dbReference type="ARBA" id="ARBA00004659"/>
    </source>
</evidence>
<evidence type="ECO:0000256" key="6">
    <source>
        <dbReference type="ARBA" id="ARBA00011893"/>
    </source>
</evidence>
<evidence type="ECO:0000256" key="5">
    <source>
        <dbReference type="ARBA" id="ARBA00008391"/>
    </source>
</evidence>
<dbReference type="GO" id="GO:0003999">
    <property type="term" value="F:adenine phosphoribosyltransferase activity"/>
    <property type="evidence" value="ECO:0007669"/>
    <property type="project" value="UniProtKB-UniRule"/>
</dbReference>
<reference evidence="14" key="1">
    <citation type="submission" date="2016-10" db="EMBL/GenBank/DDBJ databases">
        <authorList>
            <person name="Varghese N."/>
        </authorList>
    </citation>
    <scope>NUCLEOTIDE SEQUENCE [LARGE SCALE GENOMIC DNA]</scope>
    <source>
        <strain evidence="14">DSM 21843</strain>
    </source>
</reference>
<comment type="function">
    <text evidence="2 11">Catalyzes a salvage reaction resulting in the formation of AMP, that is energically less costly than de novo synthesis.</text>
</comment>
<dbReference type="KEGG" id="ddt:AAY81_00660"/>
<dbReference type="NCBIfam" id="TIGR01090">
    <property type="entry name" value="apt"/>
    <property type="match status" value="1"/>
</dbReference>
<dbReference type="GO" id="GO:0016208">
    <property type="term" value="F:AMP binding"/>
    <property type="evidence" value="ECO:0007669"/>
    <property type="project" value="TreeGrafter"/>
</dbReference>
<gene>
    <name evidence="11" type="primary">apt</name>
    <name evidence="13" type="ORF">SAMN02910314_00327</name>
</gene>
<protein>
    <recommendedName>
        <fullName evidence="6 11">Adenine phosphoribosyltransferase</fullName>
        <shortName evidence="11">APRT</shortName>
        <ecNumber evidence="6 11">2.4.2.7</ecNumber>
    </recommendedName>
</protein>
<dbReference type="NCBIfam" id="NF002636">
    <property type="entry name" value="PRK02304.1-5"/>
    <property type="match status" value="1"/>
</dbReference>
<organism evidence="13 14">
    <name type="scientific">Denitrobacterium detoxificans</name>
    <dbReference type="NCBI Taxonomy" id="79604"/>
    <lineage>
        <taxon>Bacteria</taxon>
        <taxon>Bacillati</taxon>
        <taxon>Actinomycetota</taxon>
        <taxon>Coriobacteriia</taxon>
        <taxon>Eggerthellales</taxon>
        <taxon>Eggerthellaceae</taxon>
        <taxon>Denitrobacterium</taxon>
    </lineage>
</organism>
<comment type="pathway">
    <text evidence="4 11">Purine metabolism; AMP biosynthesis via salvage pathway; AMP from adenine: step 1/1.</text>
</comment>
<evidence type="ECO:0000256" key="1">
    <source>
        <dbReference type="ARBA" id="ARBA00000868"/>
    </source>
</evidence>
<dbReference type="Gene3D" id="3.40.50.2020">
    <property type="match status" value="1"/>
</dbReference>
<dbReference type="GO" id="GO:0006166">
    <property type="term" value="P:purine ribonucleoside salvage"/>
    <property type="evidence" value="ECO:0007669"/>
    <property type="project" value="UniProtKB-UniRule"/>
</dbReference>
<dbReference type="NCBIfam" id="NF002634">
    <property type="entry name" value="PRK02304.1-3"/>
    <property type="match status" value="1"/>
</dbReference>
<keyword evidence="10 11" id="KW-0660">Purine salvage</keyword>
<evidence type="ECO:0000256" key="3">
    <source>
        <dbReference type="ARBA" id="ARBA00004496"/>
    </source>
</evidence>
<evidence type="ECO:0000313" key="13">
    <source>
        <dbReference type="EMBL" id="SEO45860.1"/>
    </source>
</evidence>
<proteinExistence type="inferred from homology"/>
<dbReference type="GO" id="GO:0044209">
    <property type="term" value="P:AMP salvage"/>
    <property type="evidence" value="ECO:0007669"/>
    <property type="project" value="UniProtKB-UniRule"/>
</dbReference>
<dbReference type="OrthoDB" id="9803963at2"/>
<keyword evidence="7 11" id="KW-0963">Cytoplasm</keyword>
<evidence type="ECO:0000256" key="10">
    <source>
        <dbReference type="ARBA" id="ARBA00022726"/>
    </source>
</evidence>
<keyword evidence="14" id="KW-1185">Reference proteome</keyword>
<dbReference type="PATRIC" id="fig|79604.3.peg.135"/>
<dbReference type="UniPathway" id="UPA00588">
    <property type="reaction ID" value="UER00646"/>
</dbReference>
<evidence type="ECO:0000256" key="8">
    <source>
        <dbReference type="ARBA" id="ARBA00022676"/>
    </source>
</evidence>
<evidence type="ECO:0000259" key="12">
    <source>
        <dbReference type="Pfam" id="PF00156"/>
    </source>
</evidence>
<dbReference type="Proteomes" id="UP000182975">
    <property type="component" value="Unassembled WGS sequence"/>
</dbReference>
<dbReference type="PANTHER" id="PTHR32315:SF3">
    <property type="entry name" value="ADENINE PHOSPHORIBOSYLTRANSFERASE"/>
    <property type="match status" value="1"/>
</dbReference>
<dbReference type="Pfam" id="PF00156">
    <property type="entry name" value="Pribosyltran"/>
    <property type="match status" value="1"/>
</dbReference>
<evidence type="ECO:0000256" key="2">
    <source>
        <dbReference type="ARBA" id="ARBA00003968"/>
    </source>
</evidence>
<dbReference type="GO" id="GO:0005737">
    <property type="term" value="C:cytoplasm"/>
    <property type="evidence" value="ECO:0007669"/>
    <property type="project" value="UniProtKB-SubCell"/>
</dbReference>
<keyword evidence="8 11" id="KW-0328">Glycosyltransferase</keyword>
<dbReference type="HAMAP" id="MF_00004">
    <property type="entry name" value="Aden_phosphoribosyltr"/>
    <property type="match status" value="1"/>
</dbReference>
<dbReference type="GO" id="GO:0002055">
    <property type="term" value="F:adenine binding"/>
    <property type="evidence" value="ECO:0007669"/>
    <property type="project" value="TreeGrafter"/>
</dbReference>
<dbReference type="PANTHER" id="PTHR32315">
    <property type="entry name" value="ADENINE PHOSPHORIBOSYLTRANSFERASE"/>
    <property type="match status" value="1"/>
</dbReference>
<comment type="similarity">
    <text evidence="5 11">Belongs to the purine/pyrimidine phosphoribosyltransferase family.</text>
</comment>
<dbReference type="InterPro" id="IPR000836">
    <property type="entry name" value="PRTase_dom"/>
</dbReference>
<feature type="domain" description="Phosphoribosyltransferase" evidence="12">
    <location>
        <begin position="38"/>
        <end position="154"/>
    </location>
</feature>
<accession>A0A172RWC6</accession>
<keyword evidence="9 11" id="KW-0808">Transferase</keyword>
<evidence type="ECO:0000256" key="7">
    <source>
        <dbReference type="ARBA" id="ARBA00022490"/>
    </source>
</evidence>
<dbReference type="InterPro" id="IPR005764">
    <property type="entry name" value="Ade_phspho_trans"/>
</dbReference>
<dbReference type="AlphaFoldDB" id="A0A172RWC6"/>
<dbReference type="CDD" id="cd06223">
    <property type="entry name" value="PRTases_typeI"/>
    <property type="match status" value="1"/>
</dbReference>
<dbReference type="STRING" id="79604.AAY81_00660"/>
<comment type="catalytic activity">
    <reaction evidence="1 11">
        <text>AMP + diphosphate = 5-phospho-alpha-D-ribose 1-diphosphate + adenine</text>
        <dbReference type="Rhea" id="RHEA:16609"/>
        <dbReference type="ChEBI" id="CHEBI:16708"/>
        <dbReference type="ChEBI" id="CHEBI:33019"/>
        <dbReference type="ChEBI" id="CHEBI:58017"/>
        <dbReference type="ChEBI" id="CHEBI:456215"/>
        <dbReference type="EC" id="2.4.2.7"/>
    </reaction>
</comment>
<dbReference type="EC" id="2.4.2.7" evidence="6 11"/>
<name>A0A172RWC6_9ACTN</name>